<keyword evidence="1" id="KW-1133">Transmembrane helix</keyword>
<keyword evidence="1" id="KW-0472">Membrane</keyword>
<evidence type="ECO:0000256" key="1">
    <source>
        <dbReference type="SAM" id="Phobius"/>
    </source>
</evidence>
<dbReference type="AlphaFoldDB" id="A0A2R6A5U9"/>
<protein>
    <submittedName>
        <fullName evidence="2">Uncharacterized protein</fullName>
    </submittedName>
</protein>
<dbReference type="Proteomes" id="UP000240880">
    <property type="component" value="Unassembled WGS sequence"/>
</dbReference>
<evidence type="ECO:0000313" key="3">
    <source>
        <dbReference type="Proteomes" id="UP000240880"/>
    </source>
</evidence>
<organism evidence="2 3">
    <name type="scientific">Candidatus Marsarchaeota G1 archaeon OSP_D</name>
    <dbReference type="NCBI Taxonomy" id="1978155"/>
    <lineage>
        <taxon>Archaea</taxon>
        <taxon>Candidatus Marsarchaeota</taxon>
        <taxon>Candidatus Marsarchaeota group 1</taxon>
    </lineage>
</organism>
<accession>A0A2R6A5U9</accession>
<dbReference type="EMBL" id="NEXC01000169">
    <property type="protein sequence ID" value="PSN81744.1"/>
    <property type="molecule type" value="Genomic_DNA"/>
</dbReference>
<name>A0A2R6A5U9_9ARCH</name>
<comment type="caution">
    <text evidence="2">The sequence shown here is derived from an EMBL/GenBank/DDBJ whole genome shotgun (WGS) entry which is preliminary data.</text>
</comment>
<proteinExistence type="predicted"/>
<keyword evidence="1" id="KW-0812">Transmembrane</keyword>
<gene>
    <name evidence="2" type="ORF">B9Q01_10400</name>
</gene>
<evidence type="ECO:0000313" key="2">
    <source>
        <dbReference type="EMBL" id="PSN81744.1"/>
    </source>
</evidence>
<feature type="transmembrane region" description="Helical" evidence="1">
    <location>
        <begin position="82"/>
        <end position="105"/>
    </location>
</feature>
<sequence length="123" mass="13976">MSQIESEINQQSSETEAKEYDYGFSNNRIETLNASSIVNSVFLFLSRDWSEEERKRLLLNEQECQLFDKAITPWIYNVAVRLGLAVAEAFSVVVITGLLLPRLFVILSHKHEKKTGEVAKVGV</sequence>
<reference evidence="2 3" key="1">
    <citation type="submission" date="2017-04" db="EMBL/GenBank/DDBJ databases">
        <title>Novel microbial lineages endemic to geothermal iron-oxide mats fill important gaps in the evolutionary history of Archaea.</title>
        <authorList>
            <person name="Jay Z.J."/>
            <person name="Beam J.P."/>
            <person name="Dlakic M."/>
            <person name="Rusch D.B."/>
            <person name="Kozubal M.A."/>
            <person name="Inskeep W.P."/>
        </authorList>
    </citation>
    <scope>NUCLEOTIDE SEQUENCE [LARGE SCALE GENOMIC DNA]</scope>
    <source>
        <strain evidence="2">OSP_D</strain>
    </source>
</reference>